<dbReference type="PROSITE" id="PS51892">
    <property type="entry name" value="SUBTILASE"/>
    <property type="match status" value="1"/>
</dbReference>
<dbReference type="Proteomes" id="UP001501126">
    <property type="component" value="Unassembled WGS sequence"/>
</dbReference>
<feature type="active site" description="Charge relay system" evidence="5">
    <location>
        <position position="184"/>
    </location>
</feature>
<sequence>MKTTHYLITIISLIIQVVLFGQSQQNKVMTRLSDRMLETVKNENGKIWFEQREINQLFSQLSVTSVQQAFPASKKEELQSVVEISCACDVNTLLAEVAKRKDYFEQPELVPAITPLHETNDYTAAFATDYALDLINAKEAWDVTTGNRRIKIAITDSNFDLNHEELAGKYSYIQPGMYNPNYDHGTAVAITAAGNTNNGVGKSSIGYDCDLLLYGMSYNSILDASYAGAHVINVSWAGGCVYSSYYQDMINEVLENGSVIVAAAGNGGTCGDPSSLVYPAAYDGVISVSSIGPNDNHERYIGDASSTHQHNATVDLVAPGYDMALSIANNVYTTGNGTSFASPIVSGTVGLMKEVNEALNHCEVEYILKSTAVSVDSLNPGYEGLLGAGRLDAAGAVETAAAFDPTWISHTINHHYLDPNGAIFVNVESELPVTSFDYTFDSYSSANGEQVRIYTVDVIYETGCVFTKKHLISEDEFLDTDSLLALPVTLTAFDAEAQKEDILVYWETESENNSAYYDIEKSIDGKEWEVIGYREAAGASHTTNSYELTDFNPNSGIQYYRLIQVDNNGERNVGGVVSVDYGSISSDKDAYVYPNPSNGQGTLVLAEGAKSVQVFSAAGVLEQSFDVAEGAQQQIYSEKSGMKMIRVLFDTEEVKTIKWVVD</sequence>
<dbReference type="SUPFAM" id="SSF52743">
    <property type="entry name" value="Subtilisin-like"/>
    <property type="match status" value="1"/>
</dbReference>
<dbReference type="Gene3D" id="3.40.50.200">
    <property type="entry name" value="Peptidase S8/S53 domain"/>
    <property type="match status" value="1"/>
</dbReference>
<evidence type="ECO:0000313" key="7">
    <source>
        <dbReference type="EMBL" id="GAA0876265.1"/>
    </source>
</evidence>
<dbReference type="InterPro" id="IPR000209">
    <property type="entry name" value="Peptidase_S8/S53_dom"/>
</dbReference>
<evidence type="ECO:0000256" key="4">
    <source>
        <dbReference type="ARBA" id="ARBA00022825"/>
    </source>
</evidence>
<evidence type="ECO:0000313" key="8">
    <source>
        <dbReference type="Proteomes" id="UP001501126"/>
    </source>
</evidence>
<keyword evidence="3 5" id="KW-0378">Hydrolase</keyword>
<dbReference type="Pfam" id="PF00082">
    <property type="entry name" value="Peptidase_S8"/>
    <property type="match status" value="1"/>
</dbReference>
<evidence type="ECO:0000259" key="6">
    <source>
        <dbReference type="Pfam" id="PF00082"/>
    </source>
</evidence>
<accession>A0ABN1MSX9</accession>
<proteinExistence type="inferred from homology"/>
<protein>
    <recommendedName>
        <fullName evidence="6">Peptidase S8/S53 domain-containing protein</fullName>
    </recommendedName>
</protein>
<gene>
    <name evidence="7" type="ORF">GCM10009118_26750</name>
</gene>
<name>A0ABN1MSX9_9FLAO</name>
<dbReference type="PROSITE" id="PS00138">
    <property type="entry name" value="SUBTILASE_SER"/>
    <property type="match status" value="1"/>
</dbReference>
<dbReference type="PRINTS" id="PR00723">
    <property type="entry name" value="SUBTILISIN"/>
</dbReference>
<reference evidence="7 8" key="1">
    <citation type="journal article" date="2019" name="Int. J. Syst. Evol. Microbiol.">
        <title>The Global Catalogue of Microorganisms (GCM) 10K type strain sequencing project: providing services to taxonomists for standard genome sequencing and annotation.</title>
        <authorList>
            <consortium name="The Broad Institute Genomics Platform"/>
            <consortium name="The Broad Institute Genome Sequencing Center for Infectious Disease"/>
            <person name="Wu L."/>
            <person name="Ma J."/>
        </authorList>
    </citation>
    <scope>NUCLEOTIDE SEQUENCE [LARGE SCALE GENOMIC DNA]</scope>
    <source>
        <strain evidence="7 8">JCM 16083</strain>
    </source>
</reference>
<feature type="active site" description="Charge relay system" evidence="5">
    <location>
        <position position="339"/>
    </location>
</feature>
<evidence type="ECO:0000256" key="5">
    <source>
        <dbReference type="PROSITE-ProRule" id="PRU01240"/>
    </source>
</evidence>
<comment type="similarity">
    <text evidence="1 5">Belongs to the peptidase S8 family.</text>
</comment>
<dbReference type="PANTHER" id="PTHR43806">
    <property type="entry name" value="PEPTIDASE S8"/>
    <property type="match status" value="1"/>
</dbReference>
<dbReference type="InterPro" id="IPR015500">
    <property type="entry name" value="Peptidase_S8_subtilisin-rel"/>
</dbReference>
<keyword evidence="2 5" id="KW-0645">Protease</keyword>
<dbReference type="RefSeq" id="WP_343788734.1">
    <property type="nucleotide sequence ID" value="NZ_BAAAFH010000022.1"/>
</dbReference>
<organism evidence="7 8">
    <name type="scientific">Wandonia haliotis</name>
    <dbReference type="NCBI Taxonomy" id="574963"/>
    <lineage>
        <taxon>Bacteria</taxon>
        <taxon>Pseudomonadati</taxon>
        <taxon>Bacteroidota</taxon>
        <taxon>Flavobacteriia</taxon>
        <taxon>Flavobacteriales</taxon>
        <taxon>Crocinitomicaceae</taxon>
        <taxon>Wandonia</taxon>
    </lineage>
</organism>
<dbReference type="InterPro" id="IPR023828">
    <property type="entry name" value="Peptidase_S8_Ser-AS"/>
</dbReference>
<evidence type="ECO:0000256" key="2">
    <source>
        <dbReference type="ARBA" id="ARBA00022670"/>
    </source>
</evidence>
<evidence type="ECO:0000256" key="3">
    <source>
        <dbReference type="ARBA" id="ARBA00022801"/>
    </source>
</evidence>
<keyword evidence="4 5" id="KW-0720">Serine protease</keyword>
<evidence type="ECO:0000256" key="1">
    <source>
        <dbReference type="ARBA" id="ARBA00011073"/>
    </source>
</evidence>
<dbReference type="EMBL" id="BAAAFH010000022">
    <property type="protein sequence ID" value="GAA0876265.1"/>
    <property type="molecule type" value="Genomic_DNA"/>
</dbReference>
<dbReference type="PANTHER" id="PTHR43806:SF11">
    <property type="entry name" value="CEREVISIN-RELATED"/>
    <property type="match status" value="1"/>
</dbReference>
<keyword evidence="8" id="KW-1185">Reference proteome</keyword>
<feature type="domain" description="Peptidase S8/S53" evidence="6">
    <location>
        <begin position="149"/>
        <end position="387"/>
    </location>
</feature>
<feature type="active site" description="Charge relay system" evidence="5">
    <location>
        <position position="156"/>
    </location>
</feature>
<comment type="caution">
    <text evidence="7">The sequence shown here is derived from an EMBL/GenBank/DDBJ whole genome shotgun (WGS) entry which is preliminary data.</text>
</comment>
<dbReference type="InterPro" id="IPR050131">
    <property type="entry name" value="Peptidase_S8_subtilisin-like"/>
</dbReference>
<dbReference type="InterPro" id="IPR036852">
    <property type="entry name" value="Peptidase_S8/S53_dom_sf"/>
</dbReference>